<reference evidence="1 2" key="1">
    <citation type="submission" date="2021-06" db="EMBL/GenBank/DDBJ databases">
        <title>Sphingomonas sp. XMGL2, whole genome shotgun sequencing project.</title>
        <authorList>
            <person name="Zhao G."/>
            <person name="Shen L."/>
        </authorList>
    </citation>
    <scope>NUCLEOTIDE SEQUENCE [LARGE SCALE GENOMIC DNA]</scope>
    <source>
        <strain evidence="1 2">XMGL2</strain>
    </source>
</reference>
<evidence type="ECO:0000313" key="1">
    <source>
        <dbReference type="EMBL" id="MBU3078470.1"/>
    </source>
</evidence>
<proteinExistence type="predicted"/>
<accession>A0ABS6BJJ7</accession>
<name>A0ABS6BJJ7_9SPHN</name>
<protein>
    <submittedName>
        <fullName evidence="1">Uncharacterized protein</fullName>
    </submittedName>
</protein>
<keyword evidence="2" id="KW-1185">Reference proteome</keyword>
<comment type="caution">
    <text evidence="1">The sequence shown here is derived from an EMBL/GenBank/DDBJ whole genome shotgun (WGS) entry which is preliminary data.</text>
</comment>
<dbReference type="RefSeq" id="WP_216324736.1">
    <property type="nucleotide sequence ID" value="NZ_JAHKRT010000005.1"/>
</dbReference>
<evidence type="ECO:0000313" key="2">
    <source>
        <dbReference type="Proteomes" id="UP000776276"/>
    </source>
</evidence>
<dbReference type="Proteomes" id="UP000776276">
    <property type="component" value="Unassembled WGS sequence"/>
</dbReference>
<organism evidence="1 2">
    <name type="scientific">Sphingomonas quercus</name>
    <dbReference type="NCBI Taxonomy" id="2842451"/>
    <lineage>
        <taxon>Bacteria</taxon>
        <taxon>Pseudomonadati</taxon>
        <taxon>Pseudomonadota</taxon>
        <taxon>Alphaproteobacteria</taxon>
        <taxon>Sphingomonadales</taxon>
        <taxon>Sphingomonadaceae</taxon>
        <taxon>Sphingomonas</taxon>
    </lineage>
</organism>
<dbReference type="EMBL" id="JAHKRT010000005">
    <property type="protein sequence ID" value="MBU3078470.1"/>
    <property type="molecule type" value="Genomic_DNA"/>
</dbReference>
<gene>
    <name evidence="1" type="ORF">KOF26_11370</name>
</gene>
<sequence>MDRLMAQVARIAADRATRIADRLEEAARAELPADVTVRKDGEALIIEGKALARRALTVAALRGLTVLARAMLK</sequence>